<dbReference type="InterPro" id="IPR040026">
    <property type="entry name" value="FliD"/>
</dbReference>
<dbReference type="Pfam" id="PF07196">
    <property type="entry name" value="Flagellin_IN"/>
    <property type="match status" value="1"/>
</dbReference>
<organism evidence="8 9">
    <name type="scientific">Pseudomonas quercus</name>
    <dbReference type="NCBI Taxonomy" id="2722792"/>
    <lineage>
        <taxon>Bacteria</taxon>
        <taxon>Pseudomonadati</taxon>
        <taxon>Pseudomonadota</taxon>
        <taxon>Gammaproteobacteria</taxon>
        <taxon>Pseudomonadales</taxon>
        <taxon>Pseudomonadaceae</taxon>
        <taxon>Pseudomonas</taxon>
    </lineage>
</organism>
<comment type="similarity">
    <text evidence="1 5">Belongs to the FliD family.</text>
</comment>
<dbReference type="RefSeq" id="WP_168083521.1">
    <property type="nucleotide sequence ID" value="NZ_JAAVJI010000004.1"/>
</dbReference>
<dbReference type="PANTHER" id="PTHR30288">
    <property type="entry name" value="FLAGELLAR CAP/ASSEMBLY PROTEIN FLID"/>
    <property type="match status" value="1"/>
</dbReference>
<dbReference type="InterPro" id="IPR003481">
    <property type="entry name" value="FliD_N"/>
</dbReference>
<dbReference type="InterPro" id="IPR010809">
    <property type="entry name" value="FliD_C"/>
</dbReference>
<keyword evidence="5" id="KW-0964">Secreted</keyword>
<reference evidence="8 9" key="1">
    <citation type="submission" date="2020-03" db="EMBL/GenBank/DDBJ databases">
        <authorList>
            <person name="Wang L."/>
            <person name="He N."/>
            <person name="Li Y."/>
            <person name="Fang Y."/>
            <person name="Zhang F."/>
        </authorList>
    </citation>
    <scope>NUCLEOTIDE SEQUENCE [LARGE SCALE GENOMIC DNA]</scope>
    <source>
        <strain evidence="9">hsmgli-8</strain>
    </source>
</reference>
<comment type="subunit">
    <text evidence="2 5">Homopentamer.</text>
</comment>
<accession>A0ABX0YFH1</accession>
<evidence type="ECO:0000256" key="2">
    <source>
        <dbReference type="ARBA" id="ARBA00011255"/>
    </source>
</evidence>
<evidence type="ECO:0000313" key="9">
    <source>
        <dbReference type="Proteomes" id="UP000746535"/>
    </source>
</evidence>
<dbReference type="Pfam" id="PF07195">
    <property type="entry name" value="FliD_C"/>
    <property type="match status" value="1"/>
</dbReference>
<keyword evidence="8" id="KW-0282">Flagellum</keyword>
<feature type="domain" description="Flagellar hook-associated protein 2 N-terminal" evidence="6">
    <location>
        <begin position="21"/>
        <end position="117"/>
    </location>
</feature>
<dbReference type="Pfam" id="PF02465">
    <property type="entry name" value="FliD_N"/>
    <property type="match status" value="1"/>
</dbReference>
<name>A0ABX0YFH1_9PSED</name>
<evidence type="ECO:0000256" key="3">
    <source>
        <dbReference type="ARBA" id="ARBA00023054"/>
    </source>
</evidence>
<keyword evidence="8" id="KW-0966">Cell projection</keyword>
<evidence type="ECO:0000259" key="6">
    <source>
        <dbReference type="Pfam" id="PF02465"/>
    </source>
</evidence>
<sequence>MTTSSTSVSSSGGITVSGVGSGIDTSAIVSALVKASTSPKQTQITKAESATNTTLSGIGSLKSALAAFQTAAAALNNTNTFMGLTSTSSLESAVKVTSDNTASTGSYTVVVNKIATASKVASQLFTSGATTAISSGTLAISQGGKNYSVDVGSGATLSSVRDSINSSLSSSGISANIVTDAKGSRLVLTSTTTGAGSDISTSGIPELTIDGTGKLDPTNTSSAGYITDRPVDASYSIDGLEMTSSSNQINSAVSGLSLTLKGITGNAGATISVASDSDTLKKSVQTFVDAYNTMMTVVNNQTKVTATGATSSTSTSAATTSGPLTGDPMVRKLVAEIHGALTSVSTSSGSLSVLSQLGVGTNSTTGLLSLDDTKWNKAMTTQYGNVANLFTGKDGLLTRMSGILDGYTQTGGVLETRQKSLNAKLSDLDDQQATLDRRTDSLTAVLTAKYTAMDTLVAQLNATSSSVLKTLEAMTKSNSD</sequence>
<evidence type="ECO:0000256" key="1">
    <source>
        <dbReference type="ARBA" id="ARBA00009764"/>
    </source>
</evidence>
<evidence type="ECO:0000259" key="7">
    <source>
        <dbReference type="Pfam" id="PF07195"/>
    </source>
</evidence>
<comment type="subcellular location">
    <subcellularLocation>
        <location evidence="5">Secreted</location>
    </subcellularLocation>
    <subcellularLocation>
        <location evidence="5">Bacterial flagellum</location>
    </subcellularLocation>
</comment>
<proteinExistence type="inferred from homology"/>
<keyword evidence="3" id="KW-0175">Coiled coil</keyword>
<protein>
    <recommendedName>
        <fullName evidence="5">Flagellar hook-associated protein 2</fullName>
        <shortName evidence="5">HAP2</shortName>
    </recommendedName>
    <alternativeName>
        <fullName evidence="5">Flagellar cap protein</fullName>
    </alternativeName>
</protein>
<dbReference type="EMBL" id="JAAVJI010000004">
    <property type="protein sequence ID" value="NJP00949.1"/>
    <property type="molecule type" value="Genomic_DNA"/>
</dbReference>
<dbReference type="PANTHER" id="PTHR30288:SF0">
    <property type="entry name" value="FLAGELLAR HOOK-ASSOCIATED PROTEIN 2"/>
    <property type="match status" value="1"/>
</dbReference>
<keyword evidence="4 5" id="KW-0975">Bacterial flagellum</keyword>
<dbReference type="Proteomes" id="UP000746535">
    <property type="component" value="Unassembled WGS sequence"/>
</dbReference>
<dbReference type="InterPro" id="IPR010810">
    <property type="entry name" value="Flagellin_hook_IN_motif"/>
</dbReference>
<evidence type="ECO:0000256" key="5">
    <source>
        <dbReference type="RuleBase" id="RU362066"/>
    </source>
</evidence>
<keyword evidence="9" id="KW-1185">Reference proteome</keyword>
<evidence type="ECO:0000313" key="8">
    <source>
        <dbReference type="EMBL" id="NJP00949.1"/>
    </source>
</evidence>
<comment type="function">
    <text evidence="5">Required for morphogenesis and for the elongation of the flagellar filament by facilitating polymerization of the flagellin monomers at the tip of growing filament. Forms a capping structure, which prevents flagellin subunits (transported through the central channel of the flagellum) from leaking out without polymerization at the distal end.</text>
</comment>
<keyword evidence="8" id="KW-0969">Cilium</keyword>
<gene>
    <name evidence="8" type="primary">fliD</name>
    <name evidence="8" type="ORF">HBH25_08740</name>
</gene>
<evidence type="ECO:0000256" key="4">
    <source>
        <dbReference type="ARBA" id="ARBA00023143"/>
    </source>
</evidence>
<comment type="caution">
    <text evidence="8">The sequence shown here is derived from an EMBL/GenBank/DDBJ whole genome shotgun (WGS) entry which is preliminary data.</text>
</comment>
<feature type="domain" description="Flagellar hook-associated protein 2 C-terminal" evidence="7">
    <location>
        <begin position="232"/>
        <end position="462"/>
    </location>
</feature>